<evidence type="ECO:0000256" key="1">
    <source>
        <dbReference type="ARBA" id="ARBA00023239"/>
    </source>
</evidence>
<dbReference type="Proteomes" id="UP000093053">
    <property type="component" value="Chromosome"/>
</dbReference>
<dbReference type="InterPro" id="IPR008949">
    <property type="entry name" value="Isoprenoid_synthase_dom_sf"/>
</dbReference>
<dbReference type="STRING" id="1586287.BBK82_34540"/>
<dbReference type="Gene3D" id="1.10.600.10">
    <property type="entry name" value="Farnesyl Diphosphate Synthase"/>
    <property type="match status" value="1"/>
</dbReference>
<dbReference type="SFLD" id="SFLDS00005">
    <property type="entry name" value="Isoprenoid_Synthase_Type_I"/>
    <property type="match status" value="1"/>
</dbReference>
<keyword evidence="2" id="KW-0479">Metal-binding</keyword>
<evidence type="ECO:0000256" key="2">
    <source>
        <dbReference type="RuleBase" id="RU366034"/>
    </source>
</evidence>
<protein>
    <recommendedName>
        <fullName evidence="2">Terpene synthase</fullName>
        <ecNumber evidence="2">4.2.3.-</ecNumber>
    </recommendedName>
</protein>
<keyword evidence="1 2" id="KW-0456">Lyase</keyword>
<dbReference type="GO" id="GO:0046872">
    <property type="term" value="F:metal ion binding"/>
    <property type="evidence" value="ECO:0007669"/>
    <property type="project" value="UniProtKB-KW"/>
</dbReference>
<dbReference type="EMBL" id="CP016793">
    <property type="protein sequence ID" value="ANZ40385.1"/>
    <property type="molecule type" value="Genomic_DNA"/>
</dbReference>
<dbReference type="InterPro" id="IPR034686">
    <property type="entry name" value="Terpene_cyclase-like_2"/>
</dbReference>
<dbReference type="OrthoDB" id="2989600at2"/>
<dbReference type="RefSeq" id="WP_065918724.1">
    <property type="nucleotide sequence ID" value="NZ_CP016793.1"/>
</dbReference>
<keyword evidence="4" id="KW-1185">Reference proteome</keyword>
<name>A0A1B2HRS6_9PSEU</name>
<evidence type="ECO:0000313" key="4">
    <source>
        <dbReference type="Proteomes" id="UP000093053"/>
    </source>
</evidence>
<dbReference type="Pfam" id="PF19086">
    <property type="entry name" value="Terpene_syn_C_2"/>
    <property type="match status" value="1"/>
</dbReference>
<dbReference type="SFLD" id="SFLDG01020">
    <property type="entry name" value="Terpene_Cyclase_Like_2"/>
    <property type="match status" value="1"/>
</dbReference>
<reference evidence="3 4" key="1">
    <citation type="submission" date="2016-07" db="EMBL/GenBank/DDBJ databases">
        <title>Complete genome sequence of the Lentzea guizhouensis DHS C013.</title>
        <authorList>
            <person name="Cao C."/>
        </authorList>
    </citation>
    <scope>NUCLEOTIDE SEQUENCE [LARGE SCALE GENOMIC DNA]</scope>
    <source>
        <strain evidence="3 4">DHS C013</strain>
    </source>
</reference>
<comment type="cofactor">
    <cofactor evidence="2">
        <name>Mg(2+)</name>
        <dbReference type="ChEBI" id="CHEBI:18420"/>
    </cofactor>
</comment>
<dbReference type="GO" id="GO:0010333">
    <property type="term" value="F:terpene synthase activity"/>
    <property type="evidence" value="ECO:0007669"/>
    <property type="project" value="InterPro"/>
</dbReference>
<gene>
    <name evidence="3" type="ORF">BBK82_34540</name>
</gene>
<organism evidence="3 4">
    <name type="scientific">Lentzea guizhouensis</name>
    <dbReference type="NCBI Taxonomy" id="1586287"/>
    <lineage>
        <taxon>Bacteria</taxon>
        <taxon>Bacillati</taxon>
        <taxon>Actinomycetota</taxon>
        <taxon>Actinomycetes</taxon>
        <taxon>Pseudonocardiales</taxon>
        <taxon>Pseudonocardiaceae</taxon>
        <taxon>Lentzea</taxon>
    </lineage>
</organism>
<dbReference type="PANTHER" id="PTHR35201">
    <property type="entry name" value="TERPENE SYNTHASE"/>
    <property type="match status" value="1"/>
</dbReference>
<dbReference type="PANTHER" id="PTHR35201:SF4">
    <property type="entry name" value="BETA-PINACENE SYNTHASE-RELATED"/>
    <property type="match status" value="1"/>
</dbReference>
<dbReference type="KEGG" id="led:BBK82_34540"/>
<accession>A0A1B2HRS6</accession>
<evidence type="ECO:0000313" key="3">
    <source>
        <dbReference type="EMBL" id="ANZ40385.1"/>
    </source>
</evidence>
<dbReference type="SUPFAM" id="SSF48576">
    <property type="entry name" value="Terpenoid synthases"/>
    <property type="match status" value="1"/>
</dbReference>
<keyword evidence="2" id="KW-0460">Magnesium</keyword>
<comment type="similarity">
    <text evidence="2">Belongs to the terpene synthase family.</text>
</comment>
<sequence>MTALDHPVEHRRFYCPLPPAIHPRAEEAEREAIAWMDRIGLWADDRQRRRLVGTNSAEFYARFAPRATDAGLQVAVRWVYWGFIFDDLRCDSGAFSTRPHEFLRMAGVLQRALETPWHPLVADPLVLALQDIGRSMHECATPTQVQRFVHAHRAWLYAVAWQIADHADGRMPDLAEYTTMRSHSAGGAPTIALLEIANGTEVPAAEMDSPAVRALTEMMVLIASWDNDLHSVAKERRDGEARQNIVTVLAHQHGISEDVAVGRARALRDRVMTRFLVLREEVLARPCSPALREYLVCLGHAIRGNIDWAFNVPRYTSVDGSRSAVPAPRAEASWTSGPCDTTADPLPVPATAWWWDEL</sequence>
<dbReference type="EC" id="4.2.3.-" evidence="2"/>
<dbReference type="AlphaFoldDB" id="A0A1B2HRS6"/>
<proteinExistence type="inferred from homology"/>